<dbReference type="Gene3D" id="3.40.720.10">
    <property type="entry name" value="Alkaline Phosphatase, subunit A"/>
    <property type="match status" value="1"/>
</dbReference>
<comment type="cofactor">
    <cofactor evidence="10">
        <name>Mn(2+)</name>
        <dbReference type="ChEBI" id="CHEBI:29035"/>
    </cofactor>
    <text evidence="10">Binds 2 manganese ions per subunit.</text>
</comment>
<evidence type="ECO:0000256" key="9">
    <source>
        <dbReference type="ARBA" id="ARBA00071648"/>
    </source>
</evidence>
<feature type="binding site" evidence="10 12">
    <location>
        <begin position="273"/>
        <end position="276"/>
    </location>
    <ligand>
        <name>substrate</name>
    </ligand>
</feature>
<dbReference type="UniPathway" id="UPA00109">
    <property type="reaction ID" value="UER00186"/>
</dbReference>
<feature type="binding site" evidence="10 13">
    <location>
        <position position="418"/>
    </location>
    <ligand>
        <name>Mn(2+)</name>
        <dbReference type="ChEBI" id="CHEBI:29035"/>
        <label>1</label>
    </ligand>
</feature>
<protein>
    <recommendedName>
        <fullName evidence="9 10">2,3-bisphosphoglycerate-independent phosphoglycerate mutase</fullName>
        <shortName evidence="10">BPG-independent PGAM</shortName>
        <shortName evidence="10">Phosphoglyceromutase</shortName>
        <shortName evidence="10">iPGM</shortName>
        <ecNumber evidence="4 10">5.4.2.12</ecNumber>
    </recommendedName>
</protein>
<name>A0A1H0K3G2_9PSED</name>
<dbReference type="Proteomes" id="UP000242957">
    <property type="component" value="Unassembled WGS sequence"/>
</dbReference>
<feature type="binding site" evidence="10 13">
    <location>
        <position position="78"/>
    </location>
    <ligand>
        <name>Mn(2+)</name>
        <dbReference type="ChEBI" id="CHEBI:29035"/>
        <label>2</label>
    </ligand>
</feature>
<comment type="similarity">
    <text evidence="3 10">Belongs to the BPG-independent phosphoglycerate mutase family.</text>
</comment>
<dbReference type="GO" id="GO:0030145">
    <property type="term" value="F:manganese ion binding"/>
    <property type="evidence" value="ECO:0007669"/>
    <property type="project" value="UniProtKB-UniRule"/>
</dbReference>
<feature type="binding site" evidence="10 13">
    <location>
        <position position="456"/>
    </location>
    <ligand>
        <name>Mn(2+)</name>
        <dbReference type="ChEBI" id="CHEBI:29035"/>
        <label>2</label>
    </ligand>
</feature>
<feature type="active site" description="Phosphoserine intermediate" evidence="10 11">
    <location>
        <position position="78"/>
    </location>
</feature>
<keyword evidence="8 10" id="KW-0413">Isomerase</keyword>
<comment type="catalytic activity">
    <reaction evidence="1 10">
        <text>(2R)-2-phosphoglycerate = (2R)-3-phosphoglycerate</text>
        <dbReference type="Rhea" id="RHEA:15901"/>
        <dbReference type="ChEBI" id="CHEBI:58272"/>
        <dbReference type="ChEBI" id="CHEBI:58289"/>
        <dbReference type="EC" id="5.4.2.12"/>
    </reaction>
</comment>
<feature type="domain" description="BPG-independent PGAM N-terminal" evidence="15">
    <location>
        <begin position="98"/>
        <end position="310"/>
    </location>
</feature>
<feature type="binding site" evidence="10 13">
    <location>
        <position position="414"/>
    </location>
    <ligand>
        <name>Mn(2+)</name>
        <dbReference type="ChEBI" id="CHEBI:29035"/>
        <label>1</label>
    </ligand>
</feature>
<dbReference type="NCBIfam" id="TIGR01307">
    <property type="entry name" value="pgm_bpd_ind"/>
    <property type="match status" value="1"/>
</dbReference>
<dbReference type="EMBL" id="FNIJ01000012">
    <property type="protein sequence ID" value="SDO50241.1"/>
    <property type="molecule type" value="Genomic_DNA"/>
</dbReference>
<evidence type="ECO:0000256" key="3">
    <source>
        <dbReference type="ARBA" id="ARBA00008819"/>
    </source>
</evidence>
<proteinExistence type="inferred from homology"/>
<evidence type="ECO:0000256" key="10">
    <source>
        <dbReference type="HAMAP-Rule" id="MF_01038"/>
    </source>
</evidence>
<dbReference type="EC" id="5.4.2.12" evidence="4 10"/>
<feature type="binding site" evidence="10 12">
    <location>
        <position position="207"/>
    </location>
    <ligand>
        <name>substrate</name>
    </ligand>
</feature>
<dbReference type="GO" id="GO:0004619">
    <property type="term" value="F:phosphoglycerate mutase activity"/>
    <property type="evidence" value="ECO:0007669"/>
    <property type="project" value="UniProtKB-UniRule"/>
</dbReference>
<evidence type="ECO:0000313" key="17">
    <source>
        <dbReference type="Proteomes" id="UP000242957"/>
    </source>
</evidence>
<dbReference type="SUPFAM" id="SSF64158">
    <property type="entry name" value="2,3-Bisphosphoglycerate-independent phosphoglycerate mutase, substrate-binding domain"/>
    <property type="match status" value="1"/>
</dbReference>
<evidence type="ECO:0000256" key="13">
    <source>
        <dbReference type="PIRSR" id="PIRSR001492-3"/>
    </source>
</evidence>
<evidence type="ECO:0000259" key="14">
    <source>
        <dbReference type="Pfam" id="PF01676"/>
    </source>
</evidence>
<dbReference type="CDD" id="cd16010">
    <property type="entry name" value="iPGM"/>
    <property type="match status" value="1"/>
</dbReference>
<dbReference type="PANTHER" id="PTHR31637:SF0">
    <property type="entry name" value="2,3-BISPHOSPHOGLYCERATE-INDEPENDENT PHOSPHOGLYCERATE MUTASE"/>
    <property type="match status" value="1"/>
</dbReference>
<dbReference type="GO" id="GO:0006096">
    <property type="term" value="P:glycolytic process"/>
    <property type="evidence" value="ECO:0007669"/>
    <property type="project" value="UniProtKB-UniRule"/>
</dbReference>
<feature type="domain" description="Metalloenzyme" evidence="14">
    <location>
        <begin position="20"/>
        <end position="510"/>
    </location>
</feature>
<evidence type="ECO:0000313" key="16">
    <source>
        <dbReference type="EMBL" id="SDO50241.1"/>
    </source>
</evidence>
<evidence type="ECO:0000256" key="5">
    <source>
        <dbReference type="ARBA" id="ARBA00022723"/>
    </source>
</evidence>
<feature type="binding site" evidence="10 12">
    <location>
        <position position="347"/>
    </location>
    <ligand>
        <name>substrate</name>
    </ligand>
</feature>
<feature type="binding site" evidence="10 12">
    <location>
        <position position="201"/>
    </location>
    <ligand>
        <name>substrate</name>
    </ligand>
</feature>
<feature type="binding site" evidence="10 13">
    <location>
        <position position="474"/>
    </location>
    <ligand>
        <name>Mn(2+)</name>
        <dbReference type="ChEBI" id="CHEBI:29035"/>
        <label>1</label>
    </ligand>
</feature>
<feature type="binding site" evidence="10 12">
    <location>
        <begin position="169"/>
        <end position="170"/>
    </location>
    <ligand>
        <name>substrate</name>
    </ligand>
</feature>
<evidence type="ECO:0000256" key="1">
    <source>
        <dbReference type="ARBA" id="ARBA00000370"/>
    </source>
</evidence>
<dbReference type="FunFam" id="3.40.1450.10:FF:000001">
    <property type="entry name" value="2,3-bisphosphoglycerate-independent phosphoglycerate mutase"/>
    <property type="match status" value="1"/>
</dbReference>
<dbReference type="PIRSF" id="PIRSF001492">
    <property type="entry name" value="IPGAM"/>
    <property type="match status" value="1"/>
</dbReference>
<dbReference type="FunFam" id="3.40.720.10:FF:000001">
    <property type="entry name" value="2,3-bisphosphoglycerate-independent phosphoglycerate mutase"/>
    <property type="match status" value="1"/>
</dbReference>
<keyword evidence="5 10" id="KW-0479">Metal-binding</keyword>
<evidence type="ECO:0000256" key="2">
    <source>
        <dbReference type="ARBA" id="ARBA00004798"/>
    </source>
</evidence>
<evidence type="ECO:0000256" key="12">
    <source>
        <dbReference type="PIRSR" id="PIRSR001492-2"/>
    </source>
</evidence>
<dbReference type="AlphaFoldDB" id="A0A1H0K3G2"/>
<keyword evidence="7 10" id="KW-0464">Manganese</keyword>
<dbReference type="GO" id="GO:0006007">
    <property type="term" value="P:glucose catabolic process"/>
    <property type="evidence" value="ECO:0007669"/>
    <property type="project" value="InterPro"/>
</dbReference>
<comment type="subunit">
    <text evidence="10">Monomer.</text>
</comment>
<dbReference type="PANTHER" id="PTHR31637">
    <property type="entry name" value="2,3-BISPHOSPHOGLYCERATE-INDEPENDENT PHOSPHOGLYCERATE MUTASE"/>
    <property type="match status" value="1"/>
</dbReference>
<dbReference type="InterPro" id="IPR017850">
    <property type="entry name" value="Alkaline_phosphatase_core_sf"/>
</dbReference>
<feature type="binding site" evidence="10 12">
    <location>
        <position position="139"/>
    </location>
    <ligand>
        <name>substrate</name>
    </ligand>
</feature>
<gene>
    <name evidence="10" type="primary">gpmI</name>
    <name evidence="16" type="ORF">SAMN05216193_11220</name>
</gene>
<reference evidence="17" key="1">
    <citation type="submission" date="2016-10" db="EMBL/GenBank/DDBJ databases">
        <authorList>
            <person name="Varghese N."/>
            <person name="Submissions S."/>
        </authorList>
    </citation>
    <scope>NUCLEOTIDE SEQUENCE [LARGE SCALE GENOMIC DNA]</scope>
    <source>
        <strain evidence="17">JCM 21621</strain>
    </source>
</reference>
<dbReference type="HAMAP" id="MF_01038">
    <property type="entry name" value="GpmI"/>
    <property type="match status" value="1"/>
</dbReference>
<dbReference type="InterPro" id="IPR036646">
    <property type="entry name" value="PGAM_B_sf"/>
</dbReference>
<comment type="function">
    <text evidence="10">Catalyzes the interconversion of 2-phosphoglycerate and 3-phosphoglycerate.</text>
</comment>
<dbReference type="GO" id="GO:0005829">
    <property type="term" value="C:cytosol"/>
    <property type="evidence" value="ECO:0007669"/>
    <property type="project" value="TreeGrafter"/>
</dbReference>
<feature type="binding site" evidence="10 13">
    <location>
        <position position="28"/>
    </location>
    <ligand>
        <name>Mn(2+)</name>
        <dbReference type="ChEBI" id="CHEBI:29035"/>
        <label>2</label>
    </ligand>
</feature>
<feature type="binding site" evidence="10 13">
    <location>
        <position position="455"/>
    </location>
    <ligand>
        <name>Mn(2+)</name>
        <dbReference type="ChEBI" id="CHEBI:29035"/>
        <label>2</label>
    </ligand>
</feature>
<evidence type="ECO:0000256" key="11">
    <source>
        <dbReference type="PIRSR" id="PIRSR001492-1"/>
    </source>
</evidence>
<evidence type="ECO:0000256" key="6">
    <source>
        <dbReference type="ARBA" id="ARBA00023152"/>
    </source>
</evidence>
<comment type="pathway">
    <text evidence="2 10">Carbohydrate degradation; glycolysis; pyruvate from D-glyceraldehyde 3-phosphate: step 3/5.</text>
</comment>
<organism evidence="16 17">
    <name type="scientific">Pseudomonas jinjuensis</name>
    <dbReference type="NCBI Taxonomy" id="198616"/>
    <lineage>
        <taxon>Bacteria</taxon>
        <taxon>Pseudomonadati</taxon>
        <taxon>Pseudomonadota</taxon>
        <taxon>Gammaproteobacteria</taxon>
        <taxon>Pseudomonadales</taxon>
        <taxon>Pseudomonadaceae</taxon>
        <taxon>Pseudomonas</taxon>
    </lineage>
</organism>
<dbReference type="Gene3D" id="3.40.1450.10">
    <property type="entry name" value="BPG-independent phosphoglycerate mutase, domain B"/>
    <property type="match status" value="1"/>
</dbReference>
<dbReference type="InterPro" id="IPR011258">
    <property type="entry name" value="BPG-indep_PGM_N"/>
</dbReference>
<keyword evidence="6 10" id="KW-0324">Glycolysis</keyword>
<dbReference type="Pfam" id="PF01676">
    <property type="entry name" value="Metalloenzyme"/>
    <property type="match status" value="1"/>
</dbReference>
<evidence type="ECO:0000259" key="15">
    <source>
        <dbReference type="Pfam" id="PF06415"/>
    </source>
</evidence>
<keyword evidence="17" id="KW-1185">Reference proteome</keyword>
<dbReference type="InterPro" id="IPR006124">
    <property type="entry name" value="Metalloenzyme"/>
</dbReference>
<accession>A0A1H0K3G2</accession>
<dbReference type="STRING" id="198616.SAMN05216193_11220"/>
<dbReference type="Pfam" id="PF06415">
    <property type="entry name" value="iPGM_N"/>
    <property type="match status" value="1"/>
</dbReference>
<evidence type="ECO:0000256" key="8">
    <source>
        <dbReference type="ARBA" id="ARBA00023235"/>
    </source>
</evidence>
<evidence type="ECO:0000256" key="4">
    <source>
        <dbReference type="ARBA" id="ARBA00012026"/>
    </source>
</evidence>
<sequence length="525" mass="57162">MPLLFLTPFRKEPYMPASPKPLVLIILDGFGHSDSPEYNAIHAANKPNWDRLLATQPHGLISGSGMDVGLPDGQMGNSEVGHMNLGAGRVVYQDFTRVTKAIRDGEFFSNPEITAAVDKAVAAGKAVHFMGLLSDGGVHSHQDHLVAMAELAAQRGAGNIYLHAFLDGRDTPPKSAESSIRLMDETFARLGKGRTASLIGRYFAMDRDNRWDRVEAAYNLITEGQAEFTAASAVEGLAAAYERGESDEFVKATRIGEPVKVEDGDAVIFMNFRADRARELSRAFVEPGFKEFQRQRELNMAGFVMLTQYAASIPAPSAFKPESLDNVLGEYLAKNGKTQLRIAETEKYAHVTFFFSGGREEPFEGEERILIPSPKVATYDLQPEMSAPEVTDRIVEAIENQRFDVIIVNYANGDMVGHTGVFEAAVKAVEALDTCVGRIVEALDKVGGEALITADHGNVEQMEDVMTGQAHTAHTCEPVPFVYVGKRKLSIREGGVLADVAPTMLTLMGLPVPAEMTGTSIVRPD</sequence>
<dbReference type="SUPFAM" id="SSF53649">
    <property type="entry name" value="Alkaline phosphatase-like"/>
    <property type="match status" value="1"/>
</dbReference>
<dbReference type="InterPro" id="IPR005995">
    <property type="entry name" value="Pgm_bpd_ind"/>
</dbReference>
<evidence type="ECO:0000256" key="7">
    <source>
        <dbReference type="ARBA" id="ARBA00023211"/>
    </source>
</evidence>